<evidence type="ECO:0000313" key="3">
    <source>
        <dbReference type="EMBL" id="MBE9211415.1"/>
    </source>
</evidence>
<keyword evidence="1" id="KW-0732">Signal</keyword>
<evidence type="ECO:0000313" key="4">
    <source>
        <dbReference type="Proteomes" id="UP000620559"/>
    </source>
</evidence>
<evidence type="ECO:0000259" key="2">
    <source>
        <dbReference type="Pfam" id="PF07995"/>
    </source>
</evidence>
<feature type="domain" description="Glucose/Sorbosone dehydrogenase" evidence="2">
    <location>
        <begin position="74"/>
        <end position="401"/>
    </location>
</feature>
<name>A0A8J7F1W5_9CYAN</name>
<dbReference type="SUPFAM" id="SSF50952">
    <property type="entry name" value="Soluble quinoprotein glucose dehydrogenase"/>
    <property type="match status" value="1"/>
</dbReference>
<dbReference type="InterPro" id="IPR011041">
    <property type="entry name" value="Quinoprot_gluc/sorb_DH_b-prop"/>
</dbReference>
<organism evidence="3 4">
    <name type="scientific">Plectonema cf. radiosum LEGE 06105</name>
    <dbReference type="NCBI Taxonomy" id="945769"/>
    <lineage>
        <taxon>Bacteria</taxon>
        <taxon>Bacillati</taxon>
        <taxon>Cyanobacteriota</taxon>
        <taxon>Cyanophyceae</taxon>
        <taxon>Oscillatoriophycideae</taxon>
        <taxon>Oscillatoriales</taxon>
        <taxon>Microcoleaceae</taxon>
        <taxon>Plectonema</taxon>
    </lineage>
</organism>
<dbReference type="PANTHER" id="PTHR19328">
    <property type="entry name" value="HEDGEHOG-INTERACTING PROTEIN"/>
    <property type="match status" value="1"/>
</dbReference>
<proteinExistence type="predicted"/>
<comment type="caution">
    <text evidence="3">The sequence shown here is derived from an EMBL/GenBank/DDBJ whole genome shotgun (WGS) entry which is preliminary data.</text>
</comment>
<dbReference type="Proteomes" id="UP000620559">
    <property type="component" value="Unassembled WGS sequence"/>
</dbReference>
<dbReference type="PANTHER" id="PTHR19328:SF75">
    <property type="entry name" value="ALDOSE SUGAR DEHYDROGENASE YLII"/>
    <property type="match status" value="1"/>
</dbReference>
<dbReference type="InterPro" id="IPR012938">
    <property type="entry name" value="Glc/Sorbosone_DH"/>
</dbReference>
<dbReference type="AlphaFoldDB" id="A0A8J7F1W5"/>
<protein>
    <submittedName>
        <fullName evidence="3">PQQ-dependent sugar dehydrogenase</fullName>
    </submittedName>
</protein>
<sequence>MFSPSYLSKRFLSGIAFTCFAGASIALIAVGCSSAQNPLNGSSAIGSESTYEVPSSQDVPQARNFQKTTVLEGLENPWSMTWLPDGAMLITERPGRLRIVRNGVLDPTPITGVPEVFAVSQGGLMEVSLHPNFAENRFVYLSYSHGTEQANRTRVARARFDGKALTDLQVIFEASPSKPGGQHFGSRIVWLPDNTMLFAIGDGGNPPLKINGELPREQAQKLDSQLGKIVRLNDDGSIPKDNPFVTSKNANPAIWSYGHRNIQGLTIDPESKRIWSTEHGSRGGDELNLIQAGENYGWPVVTYSREYSGGEISQERSRPGMVDPKVVWTPAIAPSGLAFYNGDLFAGGLVSQDVRHIELDGQGKIISEKSIDIGQRVRDVKVAPDGKLYVITDQSNGQLIRLEPTL</sequence>
<evidence type="ECO:0000256" key="1">
    <source>
        <dbReference type="SAM" id="SignalP"/>
    </source>
</evidence>
<dbReference type="EMBL" id="JADEWL010000003">
    <property type="protein sequence ID" value="MBE9211415.1"/>
    <property type="molecule type" value="Genomic_DNA"/>
</dbReference>
<dbReference type="Gene3D" id="2.120.10.30">
    <property type="entry name" value="TolB, C-terminal domain"/>
    <property type="match status" value="1"/>
</dbReference>
<feature type="chain" id="PRO_5035288995" evidence="1">
    <location>
        <begin position="22"/>
        <end position="406"/>
    </location>
</feature>
<gene>
    <name evidence="3" type="ORF">IQ247_01550</name>
</gene>
<dbReference type="InterPro" id="IPR011042">
    <property type="entry name" value="6-blade_b-propeller_TolB-like"/>
</dbReference>
<dbReference type="Pfam" id="PF07995">
    <property type="entry name" value="GSDH"/>
    <property type="match status" value="1"/>
</dbReference>
<reference evidence="3" key="1">
    <citation type="submission" date="2020-10" db="EMBL/GenBank/DDBJ databases">
        <authorList>
            <person name="Castelo-Branco R."/>
            <person name="Eusebio N."/>
            <person name="Adriana R."/>
            <person name="Vieira A."/>
            <person name="Brugerolle De Fraissinette N."/>
            <person name="Rezende De Castro R."/>
            <person name="Schneider M.P."/>
            <person name="Vasconcelos V."/>
            <person name="Leao P.N."/>
        </authorList>
    </citation>
    <scope>NUCLEOTIDE SEQUENCE</scope>
    <source>
        <strain evidence="3">LEGE 06105</strain>
    </source>
</reference>
<keyword evidence="4" id="KW-1185">Reference proteome</keyword>
<dbReference type="RefSeq" id="WP_193916306.1">
    <property type="nucleotide sequence ID" value="NZ_JADEWL010000003.1"/>
</dbReference>
<accession>A0A8J7F1W5</accession>
<feature type="signal peptide" evidence="1">
    <location>
        <begin position="1"/>
        <end position="21"/>
    </location>
</feature>